<dbReference type="EMBL" id="GBBK01004389">
    <property type="protein sequence ID" value="JAC20093.1"/>
    <property type="molecule type" value="mRNA"/>
</dbReference>
<comment type="subcellular location">
    <subcellularLocation>
        <location evidence="1">Mitochondrion inner membrane</location>
        <topology evidence="1">Peripheral membrane protein</topology>
        <orientation evidence="1">Matrix side</orientation>
    </subcellularLocation>
</comment>
<comment type="subunit">
    <text evidence="11">Component of the ubiquinol-cytochrome c oxidoreductase (cytochrome b-c1 complex, complex III, CIII), a multisubunit enzyme composed of 11 subunits. The complex is composed of 3 respiratory subunits cytochrome b, cytochrome c1 and Rieske protein UQCRFS1, 2 core protein subunits UQCRC1/QCR1 and UQCRC2/QCR2, and 6 low-molecular weight protein subunits UQCRH/QCR6, UQCRB/QCR7, UQCRQ/QCR8, UQCR10/QCR9, UQCR11/QCR10 and subunit 9, the cleavage product of Rieske protein UQCRFS1. The complex exists as an obligatory dimer and forms supercomplexes (SCs) in the inner mitochondrial membrane with NADH-ubiquinone oxidoreductase (complex I, CI) and cytochrome c oxidase (complex IV, CIV), resulting in different assemblies (supercomplex SCI(1)III(2)IV(1) and megacomplex MCI(2)III(2)IV(2)).</text>
</comment>
<dbReference type="Pfam" id="PF02271">
    <property type="entry name" value="UCR_14kD"/>
    <property type="match status" value="1"/>
</dbReference>
<organism evidence="13">
    <name type="scientific">Amblyomma cajennense</name>
    <name type="common">Cayenne tick</name>
    <name type="synonym">Acarus cajennensis</name>
    <dbReference type="NCBI Taxonomy" id="34607"/>
    <lineage>
        <taxon>Eukaryota</taxon>
        <taxon>Metazoa</taxon>
        <taxon>Ecdysozoa</taxon>
        <taxon>Arthropoda</taxon>
        <taxon>Chelicerata</taxon>
        <taxon>Arachnida</taxon>
        <taxon>Acari</taxon>
        <taxon>Parasitiformes</taxon>
        <taxon>Ixodida</taxon>
        <taxon>Ixodoidea</taxon>
        <taxon>Ixodidae</taxon>
        <taxon>Amblyomminae</taxon>
        <taxon>Amblyomma</taxon>
    </lineage>
</organism>
<dbReference type="Gene3D" id="1.10.1090.10">
    <property type="entry name" value="Cytochrome b-c1 complex subunit 7"/>
    <property type="match status" value="1"/>
</dbReference>
<keyword evidence="5 12" id="KW-0679">Respiratory chain</keyword>
<evidence type="ECO:0000256" key="9">
    <source>
        <dbReference type="ARBA" id="ARBA00023136"/>
    </source>
</evidence>
<dbReference type="InterPro" id="IPR036544">
    <property type="entry name" value="QCR7_sf"/>
</dbReference>
<evidence type="ECO:0000256" key="12">
    <source>
        <dbReference type="PIRNR" id="PIRNR000022"/>
    </source>
</evidence>
<dbReference type="SUPFAM" id="SSF81524">
    <property type="entry name" value="14 kDa protein of cytochrome bc1 complex (Ubiquinol-cytochrome c reductase)"/>
    <property type="match status" value="1"/>
</dbReference>
<evidence type="ECO:0000256" key="11">
    <source>
        <dbReference type="ARBA" id="ARBA00046393"/>
    </source>
</evidence>
<dbReference type="GO" id="GO:0006122">
    <property type="term" value="P:mitochondrial electron transport, ubiquinol to cytochrome c"/>
    <property type="evidence" value="ECO:0007669"/>
    <property type="project" value="InterPro"/>
</dbReference>
<dbReference type="FunFam" id="1.10.1090.10:FF:000001">
    <property type="entry name" value="Cytochrome b-c1 complex subunit 7"/>
    <property type="match status" value="1"/>
</dbReference>
<keyword evidence="9 12" id="KW-0472">Membrane</keyword>
<dbReference type="InterPro" id="IPR003197">
    <property type="entry name" value="QCR7"/>
</dbReference>
<dbReference type="PIRSF" id="PIRSF000022">
    <property type="entry name" value="Bc1_14K"/>
    <property type="match status" value="1"/>
</dbReference>
<evidence type="ECO:0000256" key="5">
    <source>
        <dbReference type="ARBA" id="ARBA00022660"/>
    </source>
</evidence>
<dbReference type="GO" id="GO:0005743">
    <property type="term" value="C:mitochondrial inner membrane"/>
    <property type="evidence" value="ECO:0007669"/>
    <property type="project" value="UniProtKB-SubCell"/>
</dbReference>
<keyword evidence="8 12" id="KW-0496">Mitochondrion</keyword>
<dbReference type="AlphaFoldDB" id="A0A023FHB7"/>
<evidence type="ECO:0000256" key="7">
    <source>
        <dbReference type="ARBA" id="ARBA00022982"/>
    </source>
</evidence>
<dbReference type="GO" id="GO:0045275">
    <property type="term" value="C:respiratory chain complex III"/>
    <property type="evidence" value="ECO:0007669"/>
    <property type="project" value="InterPro"/>
</dbReference>
<protein>
    <recommendedName>
        <fullName evidence="3 12">Cytochrome b-c1 complex subunit 7</fullName>
    </recommendedName>
</protein>
<dbReference type="PANTHER" id="PTHR12022:SF0">
    <property type="entry name" value="CYTOCHROME B-C1 COMPLEX SUBUNIT 7"/>
    <property type="match status" value="1"/>
</dbReference>
<evidence type="ECO:0000256" key="8">
    <source>
        <dbReference type="ARBA" id="ARBA00023128"/>
    </source>
</evidence>
<evidence type="ECO:0000256" key="6">
    <source>
        <dbReference type="ARBA" id="ARBA00022792"/>
    </source>
</evidence>
<keyword evidence="4 12" id="KW-0813">Transport</keyword>
<keyword evidence="7 12" id="KW-0249">Electron transport</keyword>
<name>A0A023FHB7_AMBCJ</name>
<evidence type="ECO:0000256" key="2">
    <source>
        <dbReference type="ARBA" id="ARBA00008554"/>
    </source>
</evidence>
<keyword evidence="6 12" id="KW-0999">Mitochondrion inner membrane</keyword>
<accession>A0A023FHB7</accession>
<evidence type="ECO:0000313" key="13">
    <source>
        <dbReference type="EMBL" id="JAC20093.1"/>
    </source>
</evidence>
<dbReference type="PANTHER" id="PTHR12022">
    <property type="entry name" value="UBIQUINOL-CYTOCHROME C REDUCTASE COMPLEX 14 KD PROTEIN"/>
    <property type="match status" value="1"/>
</dbReference>
<comment type="similarity">
    <text evidence="2 12">Belongs to the UQCRB/QCR7 family.</text>
</comment>
<evidence type="ECO:0000256" key="10">
    <source>
        <dbReference type="ARBA" id="ARBA00038521"/>
    </source>
</evidence>
<evidence type="ECO:0000256" key="1">
    <source>
        <dbReference type="ARBA" id="ARBA00004443"/>
    </source>
</evidence>
<proteinExistence type="evidence at transcript level"/>
<evidence type="ECO:0000256" key="4">
    <source>
        <dbReference type="ARBA" id="ARBA00022448"/>
    </source>
</evidence>
<comment type="function">
    <text evidence="12">Component of the ubiquinol-cytochrome c oxidoreductase, a multisubunit transmembrane complex that is part of the mitochondrial electron transport chain which drives oxidative phosphorylation.</text>
</comment>
<evidence type="ECO:0000256" key="3">
    <source>
        <dbReference type="ARBA" id="ARBA00016323"/>
    </source>
</evidence>
<sequence length="108" mass="13144">MSAYKTVTATSTWARYMFKASKYYKYGLLKNDMYRDDPITLEAVRRLPKKMQDERNYRMLRAVQCQISHTILPESEWTKFEDDVPYLEPYIAEVEKEEAEKKEWYRTH</sequence>
<comment type="subunit">
    <text evidence="10">Component of the ubiquinol-cytochrome c oxidoreductase (cytochrome b-c1 complex, complex III, CIII), a multisubunit enzyme composed of 3 respiratory subunits cytochrome b, cytochrome c1 and Rieske protein, 2 core protein subunits, and additional low-molecular weight protein subunits. The complex exists as an obligatory dimer and forms supercomplexes (SCs) in the inner mitochondrial membrane with cytochrome c oxidase (complex IV, CIV).</text>
</comment>
<reference evidence="13" key="1">
    <citation type="submission" date="2014-03" db="EMBL/GenBank/DDBJ databases">
        <title>The sialotranscriptome of Amblyomma triste, Amblyomma parvum and Amblyomma cajennense ticks, uncovered by 454-based RNA-seq.</title>
        <authorList>
            <person name="Garcia G.R."/>
            <person name="Gardinassi L.G."/>
            <person name="Ribeiro J.M."/>
            <person name="Anatriello E."/>
            <person name="Ferreira B.R."/>
            <person name="Moreira H.N."/>
            <person name="Mafra C."/>
            <person name="Olegario M.M."/>
            <person name="Szabo P.J."/>
            <person name="Miranda-Santos I.K."/>
            <person name="Maruyama S.R."/>
        </authorList>
    </citation>
    <scope>NUCLEOTIDE SEQUENCE</scope>
    <source>
        <strain evidence="13">Uberlandia</strain>
        <tissue evidence="13">Salivary glands</tissue>
    </source>
</reference>